<protein>
    <recommendedName>
        <fullName evidence="5">ABC-2 type transporter transmembrane domain-containing protein</fullName>
    </recommendedName>
</protein>
<feature type="domain" description="ABC-2 type transporter transmembrane" evidence="5">
    <location>
        <begin position="2"/>
        <end position="146"/>
    </location>
</feature>
<dbReference type="EMBL" id="BARS01013383">
    <property type="protein sequence ID" value="GAF96242.1"/>
    <property type="molecule type" value="Genomic_DNA"/>
</dbReference>
<gene>
    <name evidence="6" type="ORF">S01H1_23272</name>
</gene>
<name>X0U7A5_9ZZZZ</name>
<comment type="caution">
    <text evidence="6">The sequence shown here is derived from an EMBL/GenBank/DDBJ whole genome shotgun (WGS) entry which is preliminary data.</text>
</comment>
<dbReference type="Gene3D" id="3.40.1710.10">
    <property type="entry name" value="abc type-2 transporter like domain"/>
    <property type="match status" value="1"/>
</dbReference>
<accession>X0U7A5</accession>
<keyword evidence="3" id="KW-1133">Transmembrane helix</keyword>
<dbReference type="Pfam" id="PF12698">
    <property type="entry name" value="ABC2_membrane_3"/>
    <property type="match status" value="1"/>
</dbReference>
<keyword evidence="4" id="KW-0472">Membrane</keyword>
<comment type="subcellular location">
    <subcellularLocation>
        <location evidence="1">Membrane</location>
        <topology evidence="1">Multi-pass membrane protein</topology>
    </subcellularLocation>
</comment>
<evidence type="ECO:0000259" key="5">
    <source>
        <dbReference type="Pfam" id="PF12698"/>
    </source>
</evidence>
<evidence type="ECO:0000256" key="1">
    <source>
        <dbReference type="ARBA" id="ARBA00004141"/>
    </source>
</evidence>
<evidence type="ECO:0000256" key="4">
    <source>
        <dbReference type="ARBA" id="ARBA00023136"/>
    </source>
</evidence>
<proteinExistence type="predicted"/>
<sequence length="153" mass="16835">MLLLLLMSYALAVDIRHVPIAVLDQDRSSMSRAFIQGITAGDDLDLFAQVSSMEEIENLLMHGDIKAAIIIHPSFANDLISLRGMPIQVIIDGTEPESGGFAVDHIGLRAEEFINKALASQMGAMNINTDTLQPIDLRVRTWYNPSMRSEVAI</sequence>
<dbReference type="AlphaFoldDB" id="X0U7A5"/>
<dbReference type="GO" id="GO:0016020">
    <property type="term" value="C:membrane"/>
    <property type="evidence" value="ECO:0007669"/>
    <property type="project" value="UniProtKB-SubCell"/>
</dbReference>
<keyword evidence="2" id="KW-0812">Transmembrane</keyword>
<evidence type="ECO:0000256" key="3">
    <source>
        <dbReference type="ARBA" id="ARBA00022989"/>
    </source>
</evidence>
<evidence type="ECO:0000313" key="6">
    <source>
        <dbReference type="EMBL" id="GAF96242.1"/>
    </source>
</evidence>
<dbReference type="GO" id="GO:0140359">
    <property type="term" value="F:ABC-type transporter activity"/>
    <property type="evidence" value="ECO:0007669"/>
    <property type="project" value="InterPro"/>
</dbReference>
<evidence type="ECO:0000256" key="2">
    <source>
        <dbReference type="ARBA" id="ARBA00022692"/>
    </source>
</evidence>
<feature type="non-terminal residue" evidence="6">
    <location>
        <position position="153"/>
    </location>
</feature>
<organism evidence="6">
    <name type="scientific">marine sediment metagenome</name>
    <dbReference type="NCBI Taxonomy" id="412755"/>
    <lineage>
        <taxon>unclassified sequences</taxon>
        <taxon>metagenomes</taxon>
        <taxon>ecological metagenomes</taxon>
    </lineage>
</organism>
<dbReference type="InterPro" id="IPR013525">
    <property type="entry name" value="ABC2_TM"/>
</dbReference>
<reference evidence="6" key="1">
    <citation type="journal article" date="2014" name="Front. Microbiol.">
        <title>High frequency of phylogenetically diverse reductive dehalogenase-homologous genes in deep subseafloor sedimentary metagenomes.</title>
        <authorList>
            <person name="Kawai M."/>
            <person name="Futagami T."/>
            <person name="Toyoda A."/>
            <person name="Takaki Y."/>
            <person name="Nishi S."/>
            <person name="Hori S."/>
            <person name="Arai W."/>
            <person name="Tsubouchi T."/>
            <person name="Morono Y."/>
            <person name="Uchiyama I."/>
            <person name="Ito T."/>
            <person name="Fujiyama A."/>
            <person name="Inagaki F."/>
            <person name="Takami H."/>
        </authorList>
    </citation>
    <scope>NUCLEOTIDE SEQUENCE</scope>
    <source>
        <strain evidence="6">Expedition CK06-06</strain>
    </source>
</reference>